<dbReference type="AlphaFoldDB" id="G8QVY8"/>
<evidence type="ECO:0000259" key="1">
    <source>
        <dbReference type="Pfam" id="PF08532"/>
    </source>
</evidence>
<dbReference type="InterPro" id="IPR028212">
    <property type="entry name" value="GHL6"/>
</dbReference>
<dbReference type="InterPro" id="IPR013738">
    <property type="entry name" value="Beta_galactosidase_Trimer"/>
</dbReference>
<dbReference type="HOGENOM" id="CLU_414293_0_0_12"/>
<protein>
    <recommendedName>
        <fullName evidence="1">Beta-galactosidase trimerisation domain-containing protein</fullName>
    </recommendedName>
</protein>
<dbReference type="Gene3D" id="3.20.20.80">
    <property type="entry name" value="Glycosidases"/>
    <property type="match status" value="1"/>
</dbReference>
<dbReference type="GO" id="GO:0004565">
    <property type="term" value="F:beta-galactosidase activity"/>
    <property type="evidence" value="ECO:0007669"/>
    <property type="project" value="InterPro"/>
</dbReference>
<reference evidence="2 3" key="1">
    <citation type="submission" date="2011-11" db="EMBL/GenBank/DDBJ databases">
        <title>Complete sequence of Spirochaeta sp. grapes.</title>
        <authorList>
            <consortium name="US DOE Joint Genome Institute"/>
            <person name="Lucas S."/>
            <person name="Han J."/>
            <person name="Lapidus A."/>
            <person name="Cheng J.-F."/>
            <person name="Goodwin L."/>
            <person name="Pitluck S."/>
            <person name="Peters L."/>
            <person name="Ovchinnikova G."/>
            <person name="Munk A.C."/>
            <person name="Detter J.C."/>
            <person name="Han C."/>
            <person name="Tapia R."/>
            <person name="Land M."/>
            <person name="Hauser L."/>
            <person name="Kyrpides N."/>
            <person name="Ivanova N."/>
            <person name="Pagani I."/>
            <person name="Ritalahtilisa K."/>
            <person name="Loeffler F."/>
            <person name="Woyke T."/>
        </authorList>
    </citation>
    <scope>NUCLEOTIDE SEQUENCE [LARGE SCALE GENOMIC DNA]</scope>
    <source>
        <strain evidence="3">ATCC BAA-1885 / DSM 22778 / Grapes</strain>
    </source>
</reference>
<gene>
    <name evidence="2" type="ordered locus">SpiGrapes_2755</name>
</gene>
<dbReference type="OrthoDB" id="367423at2"/>
<dbReference type="KEGG" id="sgp:SpiGrapes_2755"/>
<evidence type="ECO:0000313" key="2">
    <source>
        <dbReference type="EMBL" id="AEV30512.1"/>
    </source>
</evidence>
<evidence type="ECO:0000313" key="3">
    <source>
        <dbReference type="Proteomes" id="UP000005632"/>
    </source>
</evidence>
<feature type="domain" description="Beta-galactosidase trimerisation" evidence="1">
    <location>
        <begin position="384"/>
        <end position="433"/>
    </location>
</feature>
<organism evidence="2 3">
    <name type="scientific">Sphaerochaeta pleomorpha (strain ATCC BAA-1885 / DSM 22778 / Grapes)</name>
    <dbReference type="NCBI Taxonomy" id="158190"/>
    <lineage>
        <taxon>Bacteria</taxon>
        <taxon>Pseudomonadati</taxon>
        <taxon>Spirochaetota</taxon>
        <taxon>Spirochaetia</taxon>
        <taxon>Spirochaetales</taxon>
        <taxon>Sphaerochaetaceae</taxon>
        <taxon>Sphaerochaeta</taxon>
    </lineage>
</organism>
<dbReference type="InterPro" id="IPR017853">
    <property type="entry name" value="GH"/>
</dbReference>
<dbReference type="InterPro" id="IPR029062">
    <property type="entry name" value="Class_I_gatase-like"/>
</dbReference>
<dbReference type="RefSeq" id="WP_014271351.1">
    <property type="nucleotide sequence ID" value="NC_016633.1"/>
</dbReference>
<accession>G8QVY8</accession>
<name>G8QVY8_SPHPG</name>
<dbReference type="Gene3D" id="3.40.50.880">
    <property type="match status" value="1"/>
</dbReference>
<dbReference type="SUPFAM" id="SSF51445">
    <property type="entry name" value="(Trans)glycosidases"/>
    <property type="match status" value="1"/>
</dbReference>
<sequence>MYTIPYRHIHLDFHTSGVIDGIGKDFSRLEFQQALIDGCVDSITICAKCHHGWMYYPSRTFSAHPHLTCDLFGEMLSAAHEIGLTVEAYISVGYDEDIALLHSDWLIRNADQSLDSTADFLSPGYHQFCLNSPYLDRVCAQVDDLLSSYKVDGIFLDIVGERECYCAYCMRESQILGIDPKDTKAMGKIWKRTYAEYVRRIQEVVDRVQPGIEVFHNSGHVNRGRIDLMKVNSHLELESLPTGGWGYDHFLLSSRFVQPLGIPFLGMTGRFQYGWGDFGGFKHPNGLRYETSRFLANGAGCSIGDQMHPYGKLDPFLYQMIGNVYREVKQVQKWCEDVVPVSEIGILSTEISGNYVVQGVEDSLRKGSSDIGVVRILQEGHYLFDVIGPDTEFSCYKVIILPDCIVGDAELQEKILTFITNGGKVLATGTSGIGINGGMDLQLGVTWTGKDPYQPNYIHPSFTLGDLKSDSFVMYLGCQLCEVSPESKTLARIQEPFFNRSLEHFSSHYHTASTLIDSGAGVVASNRGIYCTWNLFAEYALKANLAAKYIVLNLLEMLLPLRLVRCEYPSQVEISLMHQVSFKRLVLHVVNGSRVNHGLQMEVVEDFIPLLPTPVHLRISQKIIRIYLVPQESDLTFTQTDGLIDFTVPTFSCHQLVAIEYEN</sequence>
<dbReference type="Pfam" id="PF14871">
    <property type="entry name" value="GHL6"/>
    <property type="match status" value="1"/>
</dbReference>
<dbReference type="eggNOG" id="COG1874">
    <property type="taxonomic scope" value="Bacteria"/>
</dbReference>
<proteinExistence type="predicted"/>
<dbReference type="EMBL" id="CP003155">
    <property type="protein sequence ID" value="AEV30512.1"/>
    <property type="molecule type" value="Genomic_DNA"/>
</dbReference>
<keyword evidence="3" id="KW-1185">Reference proteome</keyword>
<dbReference type="Pfam" id="PF08532">
    <property type="entry name" value="Glyco_hydro_42M"/>
    <property type="match status" value="1"/>
</dbReference>
<dbReference type="STRING" id="158190.SpiGrapes_2755"/>
<dbReference type="Proteomes" id="UP000005632">
    <property type="component" value="Chromosome"/>
</dbReference>
<dbReference type="GO" id="GO:0005975">
    <property type="term" value="P:carbohydrate metabolic process"/>
    <property type="evidence" value="ECO:0007669"/>
    <property type="project" value="InterPro"/>
</dbReference>
<dbReference type="CDD" id="cd03143">
    <property type="entry name" value="A4_beta-galactosidase_middle_domain"/>
    <property type="match status" value="1"/>
</dbReference>